<dbReference type="AlphaFoldDB" id="A0A2M6WJ11"/>
<protein>
    <recommendedName>
        <fullName evidence="6">Ribonuclease P protein component</fullName>
        <ecNumber evidence="6">3.1.26.5</ecNumber>
    </recommendedName>
</protein>
<evidence type="ECO:0000256" key="3">
    <source>
        <dbReference type="ARBA" id="ARBA00022759"/>
    </source>
</evidence>
<keyword evidence="5" id="KW-0694">RNA-binding</keyword>
<dbReference type="Pfam" id="PF00825">
    <property type="entry name" value="Ribonuclease_P"/>
    <property type="match status" value="1"/>
</dbReference>
<organism evidence="7 8">
    <name type="scientific">Candidatus Harrisonbacteria bacterium CG10_big_fil_rev_8_21_14_0_10_42_17</name>
    <dbReference type="NCBI Taxonomy" id="1974584"/>
    <lineage>
        <taxon>Bacteria</taxon>
        <taxon>Candidatus Harrisoniibacteriota</taxon>
    </lineage>
</organism>
<evidence type="ECO:0000256" key="6">
    <source>
        <dbReference type="NCBIfam" id="TIGR00188"/>
    </source>
</evidence>
<gene>
    <name evidence="7" type="primary">rnpA</name>
    <name evidence="7" type="ORF">COU08_00990</name>
</gene>
<dbReference type="InterPro" id="IPR000100">
    <property type="entry name" value="RNase_P"/>
</dbReference>
<accession>A0A2M6WJ11</accession>
<dbReference type="NCBIfam" id="TIGR00188">
    <property type="entry name" value="rnpA"/>
    <property type="match status" value="1"/>
</dbReference>
<name>A0A2M6WJ11_9BACT</name>
<dbReference type="InterPro" id="IPR020568">
    <property type="entry name" value="Ribosomal_Su5_D2-typ_SF"/>
</dbReference>
<dbReference type="GO" id="GO:0000049">
    <property type="term" value="F:tRNA binding"/>
    <property type="evidence" value="ECO:0007669"/>
    <property type="project" value="InterPro"/>
</dbReference>
<dbReference type="Proteomes" id="UP000228635">
    <property type="component" value="Unassembled WGS sequence"/>
</dbReference>
<evidence type="ECO:0000256" key="1">
    <source>
        <dbReference type="ARBA" id="ARBA00022694"/>
    </source>
</evidence>
<dbReference type="EMBL" id="PFBA01000012">
    <property type="protein sequence ID" value="PIT92724.1"/>
    <property type="molecule type" value="Genomic_DNA"/>
</dbReference>
<dbReference type="EC" id="3.1.26.5" evidence="6"/>
<keyword evidence="1" id="KW-0819">tRNA processing</keyword>
<dbReference type="GO" id="GO:0004526">
    <property type="term" value="F:ribonuclease P activity"/>
    <property type="evidence" value="ECO:0007669"/>
    <property type="project" value="UniProtKB-UniRule"/>
</dbReference>
<evidence type="ECO:0000256" key="5">
    <source>
        <dbReference type="ARBA" id="ARBA00022884"/>
    </source>
</evidence>
<evidence type="ECO:0000313" key="8">
    <source>
        <dbReference type="Proteomes" id="UP000228635"/>
    </source>
</evidence>
<comment type="caution">
    <text evidence="7">The sequence shown here is derived from an EMBL/GenBank/DDBJ whole genome shotgun (WGS) entry which is preliminary data.</text>
</comment>
<reference evidence="8" key="1">
    <citation type="submission" date="2017-09" db="EMBL/GenBank/DDBJ databases">
        <title>Depth-based differentiation of microbial function through sediment-hosted aquifers and enrichment of novel symbionts in the deep terrestrial subsurface.</title>
        <authorList>
            <person name="Probst A.J."/>
            <person name="Ladd B."/>
            <person name="Jarett J.K."/>
            <person name="Geller-Mcgrath D.E."/>
            <person name="Sieber C.M.K."/>
            <person name="Emerson J.B."/>
            <person name="Anantharaman K."/>
            <person name="Thomas B.C."/>
            <person name="Malmstrom R."/>
            <person name="Stieglmeier M."/>
            <person name="Klingl A."/>
            <person name="Woyke T."/>
            <person name="Ryan C.M."/>
            <person name="Banfield J.F."/>
        </authorList>
    </citation>
    <scope>NUCLEOTIDE SEQUENCE [LARGE SCALE GENOMIC DNA]</scope>
</reference>
<dbReference type="SUPFAM" id="SSF54211">
    <property type="entry name" value="Ribosomal protein S5 domain 2-like"/>
    <property type="match status" value="1"/>
</dbReference>
<proteinExistence type="predicted"/>
<keyword evidence="4" id="KW-0378">Hydrolase</keyword>
<dbReference type="InterPro" id="IPR014721">
    <property type="entry name" value="Ribsml_uS5_D2-typ_fold_subgr"/>
</dbReference>
<keyword evidence="3" id="KW-0255">Endonuclease</keyword>
<evidence type="ECO:0000256" key="2">
    <source>
        <dbReference type="ARBA" id="ARBA00022722"/>
    </source>
</evidence>
<dbReference type="GO" id="GO:0008033">
    <property type="term" value="P:tRNA processing"/>
    <property type="evidence" value="ECO:0007669"/>
    <property type="project" value="UniProtKB-KW"/>
</dbReference>
<evidence type="ECO:0000256" key="4">
    <source>
        <dbReference type="ARBA" id="ARBA00022801"/>
    </source>
</evidence>
<sequence>MDAKKDRLQIKTQIKRRPIKTIQGNVATIRLYRSEKEKPKLAVLMSKSIAKKAVERNSIKRTILLLTRKHIPYSFIDVLVVPKKTIKEYTKKEIEKELEILLHTK</sequence>
<keyword evidence="2" id="KW-0540">Nuclease</keyword>
<evidence type="ECO:0000313" key="7">
    <source>
        <dbReference type="EMBL" id="PIT92724.1"/>
    </source>
</evidence>
<dbReference type="Gene3D" id="3.30.230.10">
    <property type="match status" value="1"/>
</dbReference>